<dbReference type="InterPro" id="IPR050639">
    <property type="entry name" value="SSR_resolvase"/>
</dbReference>
<keyword evidence="10" id="KW-1185">Reference proteome</keyword>
<dbReference type="GO" id="GO:0000150">
    <property type="term" value="F:DNA strand exchange activity"/>
    <property type="evidence" value="ECO:0007669"/>
    <property type="project" value="InterPro"/>
</dbReference>
<gene>
    <name evidence="9" type="ORF">KVA01_14790</name>
</gene>
<evidence type="ECO:0000256" key="3">
    <source>
        <dbReference type="ARBA" id="ARBA00023172"/>
    </source>
</evidence>
<dbReference type="InterPro" id="IPR006119">
    <property type="entry name" value="Resolv_N"/>
</dbReference>
<evidence type="ECO:0000313" key="10">
    <source>
        <dbReference type="Proteomes" id="UP000315730"/>
    </source>
</evidence>
<dbReference type="EMBL" id="BJNW01000011">
    <property type="protein sequence ID" value="GEC99324.1"/>
    <property type="molecule type" value="Genomic_DNA"/>
</dbReference>
<dbReference type="GO" id="GO:0003677">
    <property type="term" value="F:DNA binding"/>
    <property type="evidence" value="ECO:0007669"/>
    <property type="project" value="UniProtKB-KW"/>
</dbReference>
<comment type="caution">
    <text evidence="9">The sequence shown here is derived from an EMBL/GenBank/DDBJ whole genome shotgun (WGS) entry which is preliminary data.</text>
</comment>
<dbReference type="Gene3D" id="3.40.50.1390">
    <property type="entry name" value="Resolvase, N-terminal catalytic domain"/>
    <property type="match status" value="1"/>
</dbReference>
<dbReference type="Pfam" id="PF00239">
    <property type="entry name" value="Resolvase"/>
    <property type="match status" value="1"/>
</dbReference>
<dbReference type="PANTHER" id="PTHR30461">
    <property type="entry name" value="DNA-INVERTASE FROM LAMBDOID PROPHAGE"/>
    <property type="match status" value="1"/>
</dbReference>
<organism evidence="9 10">
    <name type="scientific">Kocuria varians</name>
    <name type="common">Micrococcus varians</name>
    <dbReference type="NCBI Taxonomy" id="1272"/>
    <lineage>
        <taxon>Bacteria</taxon>
        <taxon>Bacillati</taxon>
        <taxon>Actinomycetota</taxon>
        <taxon>Actinomycetes</taxon>
        <taxon>Micrococcales</taxon>
        <taxon>Micrococcaceae</taxon>
        <taxon>Kocuria</taxon>
    </lineage>
</organism>
<evidence type="ECO:0000256" key="1">
    <source>
        <dbReference type="ARBA" id="ARBA00022908"/>
    </source>
</evidence>
<evidence type="ECO:0000256" key="5">
    <source>
        <dbReference type="PROSITE-ProRule" id="PRU10137"/>
    </source>
</evidence>
<keyword evidence="3" id="KW-0233">DNA recombination</keyword>
<dbReference type="GO" id="GO:0015074">
    <property type="term" value="P:DNA integration"/>
    <property type="evidence" value="ECO:0007669"/>
    <property type="project" value="UniProtKB-KW"/>
</dbReference>
<evidence type="ECO:0000259" key="8">
    <source>
        <dbReference type="PROSITE" id="PS51737"/>
    </source>
</evidence>
<protein>
    <submittedName>
        <fullName evidence="9">Recombinase</fullName>
    </submittedName>
</protein>
<dbReference type="Pfam" id="PF07508">
    <property type="entry name" value="Recombinase"/>
    <property type="match status" value="1"/>
</dbReference>
<dbReference type="PROSITE" id="PS00397">
    <property type="entry name" value="RECOMBINASES_1"/>
    <property type="match status" value="1"/>
</dbReference>
<dbReference type="SUPFAM" id="SSF53041">
    <property type="entry name" value="Resolvase-like"/>
    <property type="match status" value="1"/>
</dbReference>
<evidence type="ECO:0000256" key="2">
    <source>
        <dbReference type="ARBA" id="ARBA00023125"/>
    </source>
</evidence>
<dbReference type="PROSITE" id="PS51736">
    <property type="entry name" value="RECOMBINASES_3"/>
    <property type="match status" value="1"/>
</dbReference>
<evidence type="ECO:0000256" key="6">
    <source>
        <dbReference type="SAM" id="MobiDB-lite"/>
    </source>
</evidence>
<reference evidence="9 10" key="1">
    <citation type="submission" date="2019-06" db="EMBL/GenBank/DDBJ databases">
        <title>Whole genome shotgun sequence of Kocuria varians NBRC 15358.</title>
        <authorList>
            <person name="Hosoyama A."/>
            <person name="Uohara A."/>
            <person name="Ohji S."/>
            <person name="Ichikawa N."/>
        </authorList>
    </citation>
    <scope>NUCLEOTIDE SEQUENCE [LARGE SCALE GENOMIC DNA]</scope>
    <source>
        <strain evidence="9 10">NBRC 15358</strain>
    </source>
</reference>
<feature type="region of interest" description="Disordered" evidence="6">
    <location>
        <begin position="629"/>
        <end position="716"/>
    </location>
</feature>
<keyword evidence="1" id="KW-0229">DNA integration</keyword>
<dbReference type="InterPro" id="IPR011109">
    <property type="entry name" value="DNA_bind_recombinase_dom"/>
</dbReference>
<dbReference type="InterPro" id="IPR006118">
    <property type="entry name" value="Recombinase_CS"/>
</dbReference>
<proteinExistence type="predicted"/>
<keyword evidence="2" id="KW-0238">DNA-binding</keyword>
<evidence type="ECO:0000313" key="9">
    <source>
        <dbReference type="EMBL" id="GEC99324.1"/>
    </source>
</evidence>
<name>A0A4Y4D6I8_KOCVA</name>
<dbReference type="PROSITE" id="PS51737">
    <property type="entry name" value="RECOMBINASE_DNA_BIND"/>
    <property type="match status" value="1"/>
</dbReference>
<feature type="region of interest" description="Disordered" evidence="6">
    <location>
        <begin position="512"/>
        <end position="536"/>
    </location>
</feature>
<feature type="domain" description="Recombinase" evidence="8">
    <location>
        <begin position="175"/>
        <end position="294"/>
    </location>
</feature>
<dbReference type="Proteomes" id="UP000315730">
    <property type="component" value="Unassembled WGS sequence"/>
</dbReference>
<dbReference type="CDD" id="cd00338">
    <property type="entry name" value="Ser_Recombinase"/>
    <property type="match status" value="1"/>
</dbReference>
<feature type="compositionally biased region" description="Basic residues" evidence="6">
    <location>
        <begin position="650"/>
        <end position="673"/>
    </location>
</feature>
<evidence type="ECO:0000256" key="4">
    <source>
        <dbReference type="PIRSR" id="PIRSR606118-50"/>
    </source>
</evidence>
<dbReference type="PANTHER" id="PTHR30461:SF23">
    <property type="entry name" value="DNA RECOMBINASE-RELATED"/>
    <property type="match status" value="1"/>
</dbReference>
<dbReference type="SMART" id="SM00857">
    <property type="entry name" value="Resolvase"/>
    <property type="match status" value="1"/>
</dbReference>
<dbReference type="Pfam" id="PF13408">
    <property type="entry name" value="Zn_ribbon_recom"/>
    <property type="match status" value="1"/>
</dbReference>
<feature type="domain" description="Resolvase/invertase-type recombinase catalytic" evidence="7">
    <location>
        <begin position="17"/>
        <end position="168"/>
    </location>
</feature>
<feature type="compositionally biased region" description="Low complexity" evidence="6">
    <location>
        <begin position="636"/>
        <end position="649"/>
    </location>
</feature>
<dbReference type="AlphaFoldDB" id="A0A4Y4D6I8"/>
<dbReference type="Gene3D" id="3.90.1750.20">
    <property type="entry name" value="Putative Large Serine Recombinase, Chain B, Domain 2"/>
    <property type="match status" value="1"/>
</dbReference>
<evidence type="ECO:0000259" key="7">
    <source>
        <dbReference type="PROSITE" id="PS51736"/>
    </source>
</evidence>
<dbReference type="InterPro" id="IPR025827">
    <property type="entry name" value="Zn_ribbon_recom_dom"/>
</dbReference>
<sequence length="716" mass="79035">MEPTSDEASATQEPELLAVSYLRVSTREQAERGGTEEGFSIPAQREANARKAAGLGARIVREFVDAGESARSADRPALQEMLAFIAATRVQVCLVHKVDRLARNRLDDVHIQQALMEAGVTLVSATESIDETPSGMLVHGIMSSIAEFYSRNLATEVTKGMTQKVAQGGTPMRAPIGYLNVRRTDEQGREVRTVEIDPERAPLIRWAFETYARGETSVVQLLLDITARGLVTVPSPKRPSKPLGRNTLYKLLSNPYYAGIIRYKGALHPGAHEPLIEPALFDQVQSLLKARNAHATRHVQHAHHLKGLLFCGNCGSRMLLDYATNPRGTTYAYFVCSGRAAKKTACTRRAVPVQVAERLVEDSYASITISEADYQHLAADIDTAFDQRSAARDQELADLTANRGRLESESDKLLAAHFADAIDLTTLKRHQDRIRAGLADIDQRLAAHTEQYTGGRAFLHDSLSLLTDAHHMYAHSDDANRRLACQALYERLEITDDEHLRPHLAEPFATLIGNDTSTGASEDPGNAEREHPTSTNVKCSRKELLVELRGLEPLTPCMPCRCATSCAIAPCDSENSTTLVSVTPARTISERPSQALRFRFPVNDSIILDRMLAPAQIVGGEPLRRRAWRRRRQEAGPRAAARRWPGNRPRAARARRTRGPRRAARGSRRRRSRAAPSGPRPCPRGAAGGGRTARSAPPPRRPPRRRPVARWARTPP</sequence>
<accession>A0A4Y4D6I8</accession>
<dbReference type="InterPro" id="IPR038109">
    <property type="entry name" value="DNA_bind_recomb_sf"/>
</dbReference>
<feature type="active site" description="O-(5'-phospho-DNA)-serine intermediate" evidence="4 5">
    <location>
        <position position="25"/>
    </location>
</feature>
<dbReference type="InterPro" id="IPR036162">
    <property type="entry name" value="Resolvase-like_N_sf"/>
</dbReference>